<protein>
    <submittedName>
        <fullName evidence="2">Uncharacterized protein</fullName>
    </submittedName>
</protein>
<feature type="region of interest" description="Disordered" evidence="1">
    <location>
        <begin position="71"/>
        <end position="162"/>
    </location>
</feature>
<gene>
    <name evidence="2" type="ORF">A3D03_05940</name>
</gene>
<reference evidence="2 3" key="1">
    <citation type="journal article" date="2016" name="Nat. Commun.">
        <title>Thousands of microbial genomes shed light on interconnected biogeochemical processes in an aquifer system.</title>
        <authorList>
            <person name="Anantharaman K."/>
            <person name="Brown C.T."/>
            <person name="Hug L.A."/>
            <person name="Sharon I."/>
            <person name="Castelle C.J."/>
            <person name="Probst A.J."/>
            <person name="Thomas B.C."/>
            <person name="Singh A."/>
            <person name="Wilkins M.J."/>
            <person name="Karaoz U."/>
            <person name="Brodie E.L."/>
            <person name="Williams K.H."/>
            <person name="Hubbard S.S."/>
            <person name="Banfield J.F."/>
        </authorList>
    </citation>
    <scope>NUCLEOTIDE SEQUENCE [LARGE SCALE GENOMIC DNA]</scope>
</reference>
<evidence type="ECO:0000256" key="1">
    <source>
        <dbReference type="SAM" id="MobiDB-lite"/>
    </source>
</evidence>
<dbReference type="EMBL" id="MFJN01000048">
    <property type="protein sequence ID" value="OGG20359.1"/>
    <property type="molecule type" value="Genomic_DNA"/>
</dbReference>
<proteinExistence type="predicted"/>
<sequence>MIKSALKKIITGTFEVVKDSAGELGKTISPAEMMNQLAGTQQPPEKSEMGEYLEKVGDPTLTGDKLEARKKELKTEEERQLEEARRAINPNPAHMRPLPRERVLTPYEQRLEDDQKKKEAEVAEAQRQSQTLAMPKGKAKGKLGSTSHKATTEGLKKDSKFG</sequence>
<comment type="caution">
    <text evidence="2">The sequence shown here is derived from an EMBL/GenBank/DDBJ whole genome shotgun (WGS) entry which is preliminary data.</text>
</comment>
<evidence type="ECO:0000313" key="3">
    <source>
        <dbReference type="Proteomes" id="UP000177092"/>
    </source>
</evidence>
<organism evidence="2 3">
    <name type="scientific">Candidatus Gottesmanbacteria bacterium RIFCSPHIGHO2_02_FULL_40_13</name>
    <dbReference type="NCBI Taxonomy" id="1798384"/>
    <lineage>
        <taxon>Bacteria</taxon>
        <taxon>Candidatus Gottesmaniibacteriota</taxon>
    </lineage>
</organism>
<dbReference type="Proteomes" id="UP000177092">
    <property type="component" value="Unassembled WGS sequence"/>
</dbReference>
<feature type="compositionally biased region" description="Basic and acidic residues" evidence="1">
    <location>
        <begin position="98"/>
        <end position="121"/>
    </location>
</feature>
<accession>A0A1F6A6K7</accession>
<feature type="compositionally biased region" description="Basic and acidic residues" evidence="1">
    <location>
        <begin position="71"/>
        <end position="86"/>
    </location>
</feature>
<name>A0A1F6A6K7_9BACT</name>
<evidence type="ECO:0000313" key="2">
    <source>
        <dbReference type="EMBL" id="OGG20359.1"/>
    </source>
</evidence>
<dbReference type="STRING" id="1798384.A3D03_05940"/>
<feature type="compositionally biased region" description="Basic and acidic residues" evidence="1">
    <location>
        <begin position="150"/>
        <end position="162"/>
    </location>
</feature>
<dbReference type="AlphaFoldDB" id="A0A1F6A6K7"/>